<dbReference type="AlphaFoldDB" id="A0A0B0EKD4"/>
<evidence type="ECO:0000313" key="1">
    <source>
        <dbReference type="EMBL" id="KHE91160.1"/>
    </source>
</evidence>
<dbReference type="Proteomes" id="UP000030652">
    <property type="component" value="Unassembled WGS sequence"/>
</dbReference>
<dbReference type="PATRIC" id="fig|237368.3.peg.3258"/>
<gene>
    <name evidence="1" type="ORF">SCABRO_03011</name>
</gene>
<sequence>MKKQKKEIKPIDLKKVKTYSIKKRKNLVNIGQFGKPTEFKNFDKFIDSLPKVLAADGLRNVIDNIVKAHNKNRQVVLALGAHVIKCGLSPIVIDLMKRGIVTAVAMNGSGAIHDYEISLIGETSEDVSHSLKDGTFGMAKETAEAIQVAASVPGRGLGRALGDKIIKDKNKYKQHSILAEGARLNIPVTVHVAIGTDIIHMHPCVSGSDMGESSHIDFKILCSVVSELEGGIWLNVGSAVIMPEVFLKAITVARNIGRKVQNFTTVNMDMIQHYRPQTNVVKRPTTHGYSITGHHEIMLPLLRMGVLSGLKRKK</sequence>
<dbReference type="eggNOG" id="COG1899">
    <property type="taxonomic scope" value="Bacteria"/>
</dbReference>
<name>A0A0B0EKD4_9BACT</name>
<organism evidence="1 2">
    <name type="scientific">Candidatus Scalindua brodae</name>
    <dbReference type="NCBI Taxonomy" id="237368"/>
    <lineage>
        <taxon>Bacteria</taxon>
        <taxon>Pseudomonadati</taxon>
        <taxon>Planctomycetota</taxon>
        <taxon>Candidatus Brocadiia</taxon>
        <taxon>Candidatus Brocadiales</taxon>
        <taxon>Candidatus Scalinduaceae</taxon>
        <taxon>Candidatus Scalindua</taxon>
    </lineage>
</organism>
<proteinExistence type="predicted"/>
<accession>A0A0B0EKD4</accession>
<reference evidence="1 2" key="1">
    <citation type="submission" date="2014-10" db="EMBL/GenBank/DDBJ databases">
        <title>Draft genome of anammox bacterium scalindua brodae, obtained using differential coverage binning of sequence data from two enrichment reactors.</title>
        <authorList>
            <person name="Speth D.R."/>
            <person name="Russ L."/>
            <person name="Kartal B."/>
            <person name="Op den Camp H.J."/>
            <person name="Dutilh B.E."/>
            <person name="Jetten M.S."/>
        </authorList>
    </citation>
    <scope>NUCLEOTIDE SEQUENCE [LARGE SCALE GENOMIC DNA]</scope>
    <source>
        <strain evidence="1">RU1</strain>
    </source>
</reference>
<dbReference type="EMBL" id="JRYO01000214">
    <property type="protein sequence ID" value="KHE91160.1"/>
    <property type="molecule type" value="Genomic_DNA"/>
</dbReference>
<dbReference type="Gene3D" id="3.40.50.10690">
    <property type="entry name" value="putative lor/sdh protein like domains"/>
    <property type="match status" value="1"/>
</dbReference>
<protein>
    <submittedName>
        <fullName evidence="1">Uncharacterized protein</fullName>
    </submittedName>
</protein>
<comment type="caution">
    <text evidence="1">The sequence shown here is derived from an EMBL/GenBank/DDBJ whole genome shotgun (WGS) entry which is preliminary data.</text>
</comment>
<evidence type="ECO:0000313" key="2">
    <source>
        <dbReference type="Proteomes" id="UP000030652"/>
    </source>
</evidence>